<dbReference type="Pfam" id="PF13472">
    <property type="entry name" value="Lipase_GDSL_2"/>
    <property type="match status" value="1"/>
</dbReference>
<dbReference type="EMBL" id="FWFS01000007">
    <property type="protein sequence ID" value="SLN50058.1"/>
    <property type="molecule type" value="Genomic_DNA"/>
</dbReference>
<gene>
    <name evidence="2" type="ORF">AQS8620_02147</name>
</gene>
<dbReference type="AlphaFoldDB" id="A0A1Y5T1M5"/>
<feature type="domain" description="SGNH hydrolase-type esterase" evidence="1">
    <location>
        <begin position="7"/>
        <end position="196"/>
    </location>
</feature>
<evidence type="ECO:0000313" key="2">
    <source>
        <dbReference type="EMBL" id="SLN50058.1"/>
    </source>
</evidence>
<dbReference type="InterPro" id="IPR036514">
    <property type="entry name" value="SGNH_hydro_sf"/>
</dbReference>
<reference evidence="2 3" key="1">
    <citation type="submission" date="2017-03" db="EMBL/GenBank/DDBJ databases">
        <authorList>
            <person name="Afonso C.L."/>
            <person name="Miller P.J."/>
            <person name="Scott M.A."/>
            <person name="Spackman E."/>
            <person name="Goraichik I."/>
            <person name="Dimitrov K.M."/>
            <person name="Suarez D.L."/>
            <person name="Swayne D.E."/>
        </authorList>
    </citation>
    <scope>NUCLEOTIDE SEQUENCE [LARGE SCALE GENOMIC DNA]</scope>
    <source>
        <strain evidence="2 3">CECT 8620</strain>
    </source>
</reference>
<organism evidence="2 3">
    <name type="scientific">Aquimixticola soesokkakensis</name>
    <dbReference type="NCBI Taxonomy" id="1519096"/>
    <lineage>
        <taxon>Bacteria</taxon>
        <taxon>Pseudomonadati</taxon>
        <taxon>Pseudomonadota</taxon>
        <taxon>Alphaproteobacteria</taxon>
        <taxon>Rhodobacterales</taxon>
        <taxon>Paracoccaceae</taxon>
        <taxon>Aquimixticola</taxon>
    </lineage>
</organism>
<dbReference type="InterPro" id="IPR013830">
    <property type="entry name" value="SGNH_hydro"/>
</dbReference>
<sequence>MPRLLTFGDSNTFGTPPADVYAEGQRLPEGARWPQVCAQALGQAGVAWDLVEQGLPGRTTGLPDPLMGPHMDGRIGLFIALESCGPIDAVTLMLGTNDFKTQFDSPAQDIAARMAFLIEVCLSEEMQNRHGGFECFLICPPAVTDNPEFSGAGEKSRLLARLYASLAEQYDIPFLDAGMHITVSDIDGVHFDGAAHATLGKAVAAHILDEIEQPS</sequence>
<dbReference type="SUPFAM" id="SSF52266">
    <property type="entry name" value="SGNH hydrolase"/>
    <property type="match status" value="1"/>
</dbReference>
<keyword evidence="3" id="KW-1185">Reference proteome</keyword>
<proteinExistence type="predicted"/>
<dbReference type="OrthoDB" id="164654at2"/>
<evidence type="ECO:0000313" key="3">
    <source>
        <dbReference type="Proteomes" id="UP000193862"/>
    </source>
</evidence>
<name>A0A1Y5T1M5_9RHOB</name>
<dbReference type="RefSeq" id="WP_085836858.1">
    <property type="nucleotide sequence ID" value="NZ_FWFS01000007.1"/>
</dbReference>
<dbReference type="Gene3D" id="3.40.50.1110">
    <property type="entry name" value="SGNH hydrolase"/>
    <property type="match status" value="1"/>
</dbReference>
<dbReference type="Proteomes" id="UP000193862">
    <property type="component" value="Unassembled WGS sequence"/>
</dbReference>
<evidence type="ECO:0000259" key="1">
    <source>
        <dbReference type="Pfam" id="PF13472"/>
    </source>
</evidence>
<accession>A0A1Y5T1M5</accession>
<protein>
    <recommendedName>
        <fullName evidence="1">SGNH hydrolase-type esterase domain-containing protein</fullName>
    </recommendedName>
</protein>
<dbReference type="GO" id="GO:0016788">
    <property type="term" value="F:hydrolase activity, acting on ester bonds"/>
    <property type="evidence" value="ECO:0007669"/>
    <property type="project" value="UniProtKB-ARBA"/>
</dbReference>